<keyword evidence="1 4" id="KW-0808">Transferase</keyword>
<dbReference type="PANTHER" id="PTHR43420">
    <property type="entry name" value="ACETYLTRANSFERASE"/>
    <property type="match status" value="1"/>
</dbReference>
<organism evidence="4 6">
    <name type="scientific">Streptomyces griseoviridis</name>
    <dbReference type="NCBI Taxonomy" id="45398"/>
    <lineage>
        <taxon>Bacteria</taxon>
        <taxon>Bacillati</taxon>
        <taxon>Actinomycetota</taxon>
        <taxon>Actinomycetes</taxon>
        <taxon>Kitasatosporales</taxon>
        <taxon>Streptomycetaceae</taxon>
        <taxon>Streptomyces</taxon>
    </lineage>
</organism>
<evidence type="ECO:0000313" key="7">
    <source>
        <dbReference type="Proteomes" id="UP000501753"/>
    </source>
</evidence>
<dbReference type="OrthoDB" id="9799092at2"/>
<reference evidence="5 7" key="1">
    <citation type="submission" date="2018-04" db="EMBL/GenBank/DDBJ databases">
        <title>Complete genome sequences of Streptomyces griseoviridis K61 and characterization of antagonistic properties of biological control agents.</title>
        <authorList>
            <person name="Mariita R.M."/>
            <person name="Sello J.K."/>
        </authorList>
    </citation>
    <scope>NUCLEOTIDE SEQUENCE [LARGE SCALE GENOMIC DNA]</scope>
    <source>
        <strain evidence="5 7">K61</strain>
    </source>
</reference>
<accession>A0A3S9ZEZ4</accession>
<evidence type="ECO:0000313" key="5">
    <source>
        <dbReference type="EMBL" id="QCN86781.1"/>
    </source>
</evidence>
<dbReference type="KEGG" id="sgd:ELQ87_20415"/>
<keyword evidence="7" id="KW-1185">Reference proteome</keyword>
<evidence type="ECO:0000256" key="2">
    <source>
        <dbReference type="ARBA" id="ARBA00023315"/>
    </source>
</evidence>
<dbReference type="Proteomes" id="UP000271291">
    <property type="component" value="Chromosome"/>
</dbReference>
<dbReference type="CDD" id="cd04301">
    <property type="entry name" value="NAT_SF"/>
    <property type="match status" value="1"/>
</dbReference>
<dbReference type="RefSeq" id="WP_127179175.1">
    <property type="nucleotide sequence ID" value="NZ_CP029078.1"/>
</dbReference>
<feature type="domain" description="N-acetyltransferase" evidence="3">
    <location>
        <begin position="3"/>
        <end position="181"/>
    </location>
</feature>
<keyword evidence="2" id="KW-0012">Acyltransferase</keyword>
<dbReference type="GO" id="GO:0016747">
    <property type="term" value="F:acyltransferase activity, transferring groups other than amino-acyl groups"/>
    <property type="evidence" value="ECO:0007669"/>
    <property type="project" value="InterPro"/>
</dbReference>
<dbReference type="PANTHER" id="PTHR43420:SF44">
    <property type="entry name" value="ACETYLTRANSFERASE YPEA"/>
    <property type="match status" value="1"/>
</dbReference>
<dbReference type="Proteomes" id="UP000501753">
    <property type="component" value="Chromosome"/>
</dbReference>
<dbReference type="InterPro" id="IPR016181">
    <property type="entry name" value="Acyl_CoA_acyltransferase"/>
</dbReference>
<sequence length="183" mass="20062">MNYLIRSIRADEWPAVKDLRLAALQDPVAHLAFLDTYEEAVVRSDSFWQERAEGGCEGAEAAQQIVGVAPDGQWAGTVTVLIEEPGTTDWAGHAIELRQGHVVGVYVRPEHRGKGLSEALFDAGVDWAVKAGVERVRLIVHEDNLRAQALYRKIGFVPTGLTVPLGKGGDESELEFVLPVHRD</sequence>
<dbReference type="SUPFAM" id="SSF55729">
    <property type="entry name" value="Acyl-CoA N-acyltransferases (Nat)"/>
    <property type="match status" value="1"/>
</dbReference>
<evidence type="ECO:0000313" key="4">
    <source>
        <dbReference type="EMBL" id="AZS86356.1"/>
    </source>
</evidence>
<protein>
    <submittedName>
        <fullName evidence="4">GNAT family N-acetyltransferase</fullName>
    </submittedName>
</protein>
<dbReference type="InterPro" id="IPR000182">
    <property type="entry name" value="GNAT_dom"/>
</dbReference>
<dbReference type="EMBL" id="CP029078">
    <property type="protein sequence ID" value="QCN86781.1"/>
    <property type="molecule type" value="Genomic_DNA"/>
</dbReference>
<dbReference type="Gene3D" id="3.40.630.30">
    <property type="match status" value="1"/>
</dbReference>
<evidence type="ECO:0000259" key="3">
    <source>
        <dbReference type="PROSITE" id="PS51186"/>
    </source>
</evidence>
<dbReference type="InterPro" id="IPR050680">
    <property type="entry name" value="YpeA/RimI_acetyltransf"/>
</dbReference>
<evidence type="ECO:0000256" key="1">
    <source>
        <dbReference type="ARBA" id="ARBA00022679"/>
    </source>
</evidence>
<proteinExistence type="predicted"/>
<dbReference type="EMBL" id="CP034687">
    <property type="protein sequence ID" value="AZS86356.1"/>
    <property type="molecule type" value="Genomic_DNA"/>
</dbReference>
<evidence type="ECO:0000313" key="6">
    <source>
        <dbReference type="Proteomes" id="UP000271291"/>
    </source>
</evidence>
<dbReference type="AlphaFoldDB" id="A0A3S9ZEZ4"/>
<name>A0A3S9ZEZ4_STRGD</name>
<dbReference type="Pfam" id="PF00583">
    <property type="entry name" value="Acetyltransf_1"/>
    <property type="match status" value="1"/>
</dbReference>
<dbReference type="PROSITE" id="PS51186">
    <property type="entry name" value="GNAT"/>
    <property type="match status" value="1"/>
</dbReference>
<gene>
    <name evidence="5" type="ORF">DDJ31_18870</name>
    <name evidence="4" type="ORF">ELQ87_20415</name>
</gene>
<reference evidence="4 6" key="2">
    <citation type="submission" date="2018-12" db="EMBL/GenBank/DDBJ databases">
        <title>Streptomyces griseoviridis F1-27 complete genome.</title>
        <authorList>
            <person name="Mariita R.M."/>
            <person name="Sello J.K."/>
        </authorList>
    </citation>
    <scope>NUCLEOTIDE SEQUENCE [LARGE SCALE GENOMIC DNA]</scope>
    <source>
        <strain evidence="4 6">F1-27</strain>
    </source>
</reference>